<dbReference type="EMBL" id="FNXT01000085">
    <property type="protein sequence ID" value="SZX60641.1"/>
    <property type="molecule type" value="Genomic_DNA"/>
</dbReference>
<keyword evidence="1" id="KW-0732">Signal</keyword>
<evidence type="ECO:0000313" key="3">
    <source>
        <dbReference type="Proteomes" id="UP000256970"/>
    </source>
</evidence>
<gene>
    <name evidence="2" type="ORF">BQ4739_LOCUS1171</name>
</gene>
<evidence type="ECO:0000313" key="2">
    <source>
        <dbReference type="EMBL" id="SZX60641.1"/>
    </source>
</evidence>
<dbReference type="AlphaFoldDB" id="A0A383V681"/>
<accession>A0A383V681</accession>
<dbReference type="Proteomes" id="UP000256970">
    <property type="component" value="Unassembled WGS sequence"/>
</dbReference>
<feature type="signal peptide" evidence="1">
    <location>
        <begin position="1"/>
        <end position="17"/>
    </location>
</feature>
<organism evidence="2 3">
    <name type="scientific">Tetradesmus obliquus</name>
    <name type="common">Green alga</name>
    <name type="synonym">Acutodesmus obliquus</name>
    <dbReference type="NCBI Taxonomy" id="3088"/>
    <lineage>
        <taxon>Eukaryota</taxon>
        <taxon>Viridiplantae</taxon>
        <taxon>Chlorophyta</taxon>
        <taxon>core chlorophytes</taxon>
        <taxon>Chlorophyceae</taxon>
        <taxon>CS clade</taxon>
        <taxon>Sphaeropleales</taxon>
        <taxon>Scenedesmaceae</taxon>
        <taxon>Tetradesmus</taxon>
    </lineage>
</organism>
<reference evidence="2 3" key="1">
    <citation type="submission" date="2016-10" db="EMBL/GenBank/DDBJ databases">
        <authorList>
            <person name="Cai Z."/>
        </authorList>
    </citation>
    <scope>NUCLEOTIDE SEQUENCE [LARGE SCALE GENOMIC DNA]</scope>
</reference>
<sequence length="228" mass="23664">MNRLAVCLLLLAVVVAAEEEQIVNERKLHGLLLPLTAKAVAVKAVAAKAAVAGAVVSQGVAALAAAAPQVSVQEAPCQQVCHDKCSVVMEKECKKVPVTKKECAMVPKTVSEKRCSKNCQVSLPGHGRKMKGLLLPLAAKAVVAKAVVAKAAVAGAVVAKAAAMVPSVDCEVVCEDVPVTVHELQCKDVTSEVEQCVNMPKQSCEKVCLCVPMKQVTVTMGHPLMAGA</sequence>
<proteinExistence type="predicted"/>
<name>A0A383V681_TETOB</name>
<feature type="chain" id="PRO_5016855265" description="Bifunctional inhibitor/plant lipid transfer protein/seed storage helical domain-containing protein" evidence="1">
    <location>
        <begin position="18"/>
        <end position="228"/>
    </location>
</feature>
<protein>
    <recommendedName>
        <fullName evidence="4">Bifunctional inhibitor/plant lipid transfer protein/seed storage helical domain-containing protein</fullName>
    </recommendedName>
</protein>
<evidence type="ECO:0008006" key="4">
    <source>
        <dbReference type="Google" id="ProtNLM"/>
    </source>
</evidence>
<keyword evidence="3" id="KW-1185">Reference proteome</keyword>
<evidence type="ECO:0000256" key="1">
    <source>
        <dbReference type="SAM" id="SignalP"/>
    </source>
</evidence>